<keyword evidence="8" id="KW-1185">Reference proteome</keyword>
<reference evidence="7" key="2">
    <citation type="submission" date="2019-01" db="UniProtKB">
        <authorList>
            <consortium name="EnsemblPlants"/>
        </authorList>
    </citation>
    <scope>IDENTIFICATION</scope>
    <source>
        <strain evidence="7">cv. Heinz 1706</strain>
    </source>
</reference>
<dbReference type="SUPFAM" id="SSF55455">
    <property type="entry name" value="SRF-like"/>
    <property type="match status" value="1"/>
</dbReference>
<dbReference type="InParanoid" id="A0A3Q7HMA2"/>
<comment type="subcellular location">
    <subcellularLocation>
        <location evidence="1">Nucleus</location>
    </subcellularLocation>
</comment>
<evidence type="ECO:0000256" key="2">
    <source>
        <dbReference type="ARBA" id="ARBA00023015"/>
    </source>
</evidence>
<evidence type="ECO:0000256" key="5">
    <source>
        <dbReference type="ARBA" id="ARBA00023242"/>
    </source>
</evidence>
<keyword evidence="4" id="KW-0804">Transcription</keyword>
<dbReference type="GO" id="GO:0003677">
    <property type="term" value="F:DNA binding"/>
    <property type="evidence" value="ECO:0007669"/>
    <property type="project" value="UniProtKB-KW"/>
</dbReference>
<feature type="domain" description="MADS-box" evidence="6">
    <location>
        <begin position="158"/>
        <end position="202"/>
    </location>
</feature>
<keyword evidence="5" id="KW-0539">Nucleus</keyword>
<reference evidence="7" key="1">
    <citation type="journal article" date="2012" name="Nature">
        <title>The tomato genome sequence provides insights into fleshy fruit evolution.</title>
        <authorList>
            <consortium name="Tomato Genome Consortium"/>
        </authorList>
    </citation>
    <scope>NUCLEOTIDE SEQUENCE [LARGE SCALE GENOMIC DNA]</scope>
    <source>
        <strain evidence="7">cv. Heinz 1706</strain>
    </source>
</reference>
<evidence type="ECO:0000259" key="6">
    <source>
        <dbReference type="PROSITE" id="PS50066"/>
    </source>
</evidence>
<protein>
    <recommendedName>
        <fullName evidence="6">MADS-box domain-containing protein</fullName>
    </recommendedName>
</protein>
<evidence type="ECO:0000256" key="3">
    <source>
        <dbReference type="ARBA" id="ARBA00023125"/>
    </source>
</evidence>
<dbReference type="Proteomes" id="UP000004994">
    <property type="component" value="Chromosome 6"/>
</dbReference>
<organism evidence="7">
    <name type="scientific">Solanum lycopersicum</name>
    <name type="common">Tomato</name>
    <name type="synonym">Lycopersicon esculentum</name>
    <dbReference type="NCBI Taxonomy" id="4081"/>
    <lineage>
        <taxon>Eukaryota</taxon>
        <taxon>Viridiplantae</taxon>
        <taxon>Streptophyta</taxon>
        <taxon>Embryophyta</taxon>
        <taxon>Tracheophyta</taxon>
        <taxon>Spermatophyta</taxon>
        <taxon>Magnoliopsida</taxon>
        <taxon>eudicotyledons</taxon>
        <taxon>Gunneridae</taxon>
        <taxon>Pentapetalae</taxon>
        <taxon>asterids</taxon>
        <taxon>lamiids</taxon>
        <taxon>Solanales</taxon>
        <taxon>Solanaceae</taxon>
        <taxon>Solanoideae</taxon>
        <taxon>Solaneae</taxon>
        <taxon>Solanum</taxon>
        <taxon>Solanum subgen. Lycopersicon</taxon>
    </lineage>
</organism>
<dbReference type="Gramene" id="Solyc06g042933.1.1">
    <property type="protein sequence ID" value="Solyc06g042933.1.1"/>
    <property type="gene ID" value="Solyc06g042933.1"/>
</dbReference>
<dbReference type="AlphaFoldDB" id="A0A3Q7HMA2"/>
<accession>A0A3Q7HMA2</accession>
<evidence type="ECO:0000313" key="8">
    <source>
        <dbReference type="Proteomes" id="UP000004994"/>
    </source>
</evidence>
<keyword evidence="2" id="KW-0805">Transcription regulation</keyword>
<evidence type="ECO:0000256" key="4">
    <source>
        <dbReference type="ARBA" id="ARBA00023163"/>
    </source>
</evidence>
<dbReference type="InterPro" id="IPR036879">
    <property type="entry name" value="TF_MADSbox_sf"/>
</dbReference>
<dbReference type="PROSITE" id="PS50066">
    <property type="entry name" value="MADS_BOX_2"/>
    <property type="match status" value="1"/>
</dbReference>
<dbReference type="GO" id="GO:0046983">
    <property type="term" value="F:protein dimerization activity"/>
    <property type="evidence" value="ECO:0007669"/>
    <property type="project" value="InterPro"/>
</dbReference>
<name>A0A3Q7HMA2_SOLLC</name>
<proteinExistence type="predicted"/>
<evidence type="ECO:0000313" key="7">
    <source>
        <dbReference type="EnsemblPlants" id="Solyc06g042933.1.1"/>
    </source>
</evidence>
<dbReference type="InterPro" id="IPR002100">
    <property type="entry name" value="TF_MADSbox"/>
</dbReference>
<dbReference type="EnsemblPlants" id="Solyc06g042933.1.1">
    <property type="protein sequence ID" value="Solyc06g042933.1.1"/>
    <property type="gene ID" value="Solyc06g042933.1"/>
</dbReference>
<evidence type="ECO:0000256" key="1">
    <source>
        <dbReference type="ARBA" id="ARBA00004123"/>
    </source>
</evidence>
<sequence>MYFNVEALKEKLSELQKILSEAKERRSSYEPQVENINIVEEADAYKEYLVGAMERVQRSKLSQAFTKSTPIPLSRDEETVVLDDREYYMHVIEQQEQEVTEQQKLEVTNSFNQEIENVVPRIVSDIVDHVVEFALPGPTKMSTRNTQTPTWFASFYFMGSNKIVMKKIEDPVSRQQFYSKCKDSIVKKSNELGLLCDTNSHC</sequence>
<dbReference type="GO" id="GO:0005634">
    <property type="term" value="C:nucleus"/>
    <property type="evidence" value="ECO:0007669"/>
    <property type="project" value="UniProtKB-SubCell"/>
</dbReference>
<dbReference type="Pfam" id="PF00319">
    <property type="entry name" value="SRF-TF"/>
    <property type="match status" value="1"/>
</dbReference>
<keyword evidence="3" id="KW-0238">DNA-binding</keyword>